<dbReference type="PANTHER" id="PTHR30349:SF41">
    <property type="entry name" value="INTEGRASE_RECOMBINASE PROTEIN MJ0367-RELATED"/>
    <property type="match status" value="1"/>
</dbReference>
<dbReference type="InterPro" id="IPR010998">
    <property type="entry name" value="Integrase_recombinase_N"/>
</dbReference>
<dbReference type="InterPro" id="IPR011010">
    <property type="entry name" value="DNA_brk_join_enz"/>
</dbReference>
<organism evidence="5">
    <name type="scientific">uncultured delta proteobacterium</name>
    <dbReference type="NCBI Taxonomy" id="34034"/>
    <lineage>
        <taxon>Bacteria</taxon>
        <taxon>Deltaproteobacteria</taxon>
        <taxon>environmental samples</taxon>
    </lineage>
</organism>
<dbReference type="EMBL" id="FLUQ01000001">
    <property type="protein sequence ID" value="SBW00899.1"/>
    <property type="molecule type" value="Genomic_DNA"/>
</dbReference>
<dbReference type="PANTHER" id="PTHR30349">
    <property type="entry name" value="PHAGE INTEGRASE-RELATED"/>
    <property type="match status" value="1"/>
</dbReference>
<reference evidence="5" key="1">
    <citation type="submission" date="2016-04" db="EMBL/GenBank/DDBJ databases">
        <authorList>
            <person name="Evans L.H."/>
            <person name="Alamgir A."/>
            <person name="Owens N."/>
            <person name="Weber N.D."/>
            <person name="Virtaneva K."/>
            <person name="Barbian K."/>
            <person name="Babar A."/>
            <person name="Rosenke K."/>
        </authorList>
    </citation>
    <scope>NUCLEOTIDE SEQUENCE</scope>
    <source>
        <strain evidence="5">86</strain>
    </source>
</reference>
<dbReference type="GO" id="GO:0015074">
    <property type="term" value="P:DNA integration"/>
    <property type="evidence" value="ECO:0007669"/>
    <property type="project" value="InterPro"/>
</dbReference>
<protein>
    <recommendedName>
        <fullName evidence="4">Tyr recombinase domain-containing protein</fullName>
    </recommendedName>
</protein>
<dbReference type="Gene3D" id="1.10.443.10">
    <property type="entry name" value="Intergrase catalytic core"/>
    <property type="match status" value="2"/>
</dbReference>
<dbReference type="InterPro" id="IPR013762">
    <property type="entry name" value="Integrase-like_cat_sf"/>
</dbReference>
<accession>A0A212JN85</accession>
<evidence type="ECO:0000313" key="5">
    <source>
        <dbReference type="EMBL" id="SBW00899.1"/>
    </source>
</evidence>
<dbReference type="Pfam" id="PF00589">
    <property type="entry name" value="Phage_integrase"/>
    <property type="match status" value="1"/>
</dbReference>
<keyword evidence="2" id="KW-0238">DNA-binding</keyword>
<dbReference type="PROSITE" id="PS51898">
    <property type="entry name" value="TYR_RECOMBINASE"/>
    <property type="match status" value="1"/>
</dbReference>
<name>A0A212JN85_9DELT</name>
<evidence type="ECO:0000259" key="4">
    <source>
        <dbReference type="PROSITE" id="PS51898"/>
    </source>
</evidence>
<gene>
    <name evidence="5" type="ORF">KL86DPRO_11862</name>
</gene>
<evidence type="ECO:0000256" key="2">
    <source>
        <dbReference type="ARBA" id="ARBA00023125"/>
    </source>
</evidence>
<keyword evidence="3" id="KW-0233">DNA recombination</keyword>
<comment type="similarity">
    <text evidence="1">Belongs to the 'phage' integrase family.</text>
</comment>
<dbReference type="Gene3D" id="1.10.150.130">
    <property type="match status" value="1"/>
</dbReference>
<evidence type="ECO:0000256" key="3">
    <source>
        <dbReference type="ARBA" id="ARBA00023172"/>
    </source>
</evidence>
<dbReference type="GO" id="GO:0006310">
    <property type="term" value="P:DNA recombination"/>
    <property type="evidence" value="ECO:0007669"/>
    <property type="project" value="UniProtKB-KW"/>
</dbReference>
<dbReference type="InterPro" id="IPR050090">
    <property type="entry name" value="Tyrosine_recombinase_XerCD"/>
</dbReference>
<dbReference type="GO" id="GO:0003677">
    <property type="term" value="F:DNA binding"/>
    <property type="evidence" value="ECO:0007669"/>
    <property type="project" value="UniProtKB-KW"/>
</dbReference>
<sequence length="478" mass="54792">MKGMIKTKFVGVYRYVSDTKRFDGKPDECFYYSYRDEDKKFRWHKVGWRSEKVTAQYAADKRSEFMVATRNGEKPKQTRKEKGITLGKGFDVFEDKWFPNLKNNGADIALRYRVHTAPLFADTPIDKITPLALEDYKLALFRKGLAPATVRLILGDMRNVINKLKKWGLFKGDSPFEQVDMPKVDNARTRFLSRNEADLLLETINTHSRKWFLISTIALNTGARLGEVTGTRIHDLQHETRVWQIKGKTGRRSITLNDAAWNAFMEALEMRQRIIVFTSGLVDQATIDFVSQETGLFPTDVCYLHLECVDMERGLITYRRRNSAKYKTYRITEAVRPVFEEWVGKCSSDLVFTGRGGKRIGSNKTKTFDRSASECGLNPAGIDSLDKVVFHTLRHTYCSWEAIKGTPLFKIARLVGHKTTTMTERYSHLCPITESQNLISKDADSTMEQLNSILTHLIKEKGIEQLPQSVIDWLAKVG</sequence>
<dbReference type="AlphaFoldDB" id="A0A212JN85"/>
<evidence type="ECO:0000256" key="1">
    <source>
        <dbReference type="ARBA" id="ARBA00008857"/>
    </source>
</evidence>
<feature type="domain" description="Tyr recombinase" evidence="4">
    <location>
        <begin position="187"/>
        <end position="440"/>
    </location>
</feature>
<dbReference type="SUPFAM" id="SSF56349">
    <property type="entry name" value="DNA breaking-rejoining enzymes"/>
    <property type="match status" value="2"/>
</dbReference>
<proteinExistence type="inferred from homology"/>
<dbReference type="InterPro" id="IPR002104">
    <property type="entry name" value="Integrase_catalytic"/>
</dbReference>